<protein>
    <submittedName>
        <fullName evidence="1">Uncharacterized protein</fullName>
    </submittedName>
</protein>
<gene>
    <name evidence="1" type="ORF">ACD_78C00080G0001</name>
</gene>
<evidence type="ECO:0000313" key="1">
    <source>
        <dbReference type="EMBL" id="EKD30352.1"/>
    </source>
</evidence>
<dbReference type="AlphaFoldDB" id="K1XYW0"/>
<reference evidence="1" key="1">
    <citation type="journal article" date="2012" name="Science">
        <title>Fermentation, hydrogen, and sulfur metabolism in multiple uncultivated bacterial phyla.</title>
        <authorList>
            <person name="Wrighton K.C."/>
            <person name="Thomas B.C."/>
            <person name="Sharon I."/>
            <person name="Miller C.S."/>
            <person name="Castelle C.J."/>
            <person name="VerBerkmoes N.C."/>
            <person name="Wilkins M.J."/>
            <person name="Hettich R.L."/>
            <person name="Lipton M.S."/>
            <person name="Williams K.H."/>
            <person name="Long P.E."/>
            <person name="Banfield J.F."/>
        </authorList>
    </citation>
    <scope>NUCLEOTIDE SEQUENCE [LARGE SCALE GENOMIC DNA]</scope>
</reference>
<organism evidence="1">
    <name type="scientific">uncultured bacterium</name>
    <name type="common">gcode 4</name>
    <dbReference type="NCBI Taxonomy" id="1234023"/>
    <lineage>
        <taxon>Bacteria</taxon>
        <taxon>environmental samples</taxon>
    </lineage>
</organism>
<name>K1XYW0_9BACT</name>
<accession>K1XYW0</accession>
<sequence length="182" mass="21457">MESVFSPLYQRSRISYLALGDTPSANTGRTGYRVLRPYPRTLSDDRVAGKCFVWRIFPVLSRTRVLFPSSQYAWNGENSHGGVWGNISEQCRWTHKTSRSRTIYRRRHPSFRVRWTPSQFRHQSRKNIFPILSRKPFPEAHAERKDSPWERFPGHGNLRTGNECRLYGLRIDGVAQYKTVRW</sequence>
<comment type="caution">
    <text evidence="1">The sequence shown here is derived from an EMBL/GenBank/DDBJ whole genome shotgun (WGS) entry which is preliminary data.</text>
</comment>
<dbReference type="EMBL" id="AMFJ01034080">
    <property type="protein sequence ID" value="EKD30352.1"/>
    <property type="molecule type" value="Genomic_DNA"/>
</dbReference>
<proteinExistence type="predicted"/>